<feature type="region of interest" description="Disordered" evidence="1">
    <location>
        <begin position="262"/>
        <end position="381"/>
    </location>
</feature>
<accession>A0A1V8TDQ7</accession>
<name>A0A1V8TDQ7_9PEZI</name>
<feature type="region of interest" description="Disordered" evidence="1">
    <location>
        <begin position="403"/>
        <end position="474"/>
    </location>
</feature>
<protein>
    <submittedName>
        <fullName evidence="2">Uncharacterized protein</fullName>
    </submittedName>
</protein>
<proteinExistence type="predicted"/>
<feature type="region of interest" description="Disordered" evidence="1">
    <location>
        <begin position="181"/>
        <end position="206"/>
    </location>
</feature>
<dbReference type="Proteomes" id="UP000192596">
    <property type="component" value="Unassembled WGS sequence"/>
</dbReference>
<dbReference type="OrthoDB" id="5575144at2759"/>
<sequence>MLRTDFVMCEAETDEAQETCVDVAHKKRGRPRLRDDGEFKMERPLPTPLAATSSAVDTGMIQSRPMATPRHRRQESFRSIQSLTSEGSPSYGPPTPSYLPQSHQPYQSALTYASPRSSAQSKLASEVPTALLDMNLVIMRANRAFQQIMAAGRELTQQRLTEIAAPADSESFIAIRDSLREERDGREPSYLPPILPSGETPISGVDDRDVERYTEGYRDRTHTWLQLQAAHGAAQTFPARIRLAKAATYFIVVTLPSFRPVGDQAPPQQPSMYSPHLAFSPGPSLQQHRPGTPQQRPPSVHTAPSYTYRPEDSRMYQSQSQQQQQQQSHQQSPSGPSSFTYPPAQQPGAYQRGQYASWLPPQQQQQQQQQQQSHPPQLRSHLSEPLQQYPRYTAMAAPSAFGPMLNRESQAPTLASSPMPITPASAEQHGGATGVSDVMEGRDNGSSDDEGDRSGGARTSKKRRTMGIDEVLQR</sequence>
<evidence type="ECO:0000313" key="2">
    <source>
        <dbReference type="EMBL" id="OQO09342.1"/>
    </source>
</evidence>
<evidence type="ECO:0000256" key="1">
    <source>
        <dbReference type="SAM" id="MobiDB-lite"/>
    </source>
</evidence>
<dbReference type="AlphaFoldDB" id="A0A1V8TDQ7"/>
<organism evidence="2 3">
    <name type="scientific">Cryoendolithus antarcticus</name>
    <dbReference type="NCBI Taxonomy" id="1507870"/>
    <lineage>
        <taxon>Eukaryota</taxon>
        <taxon>Fungi</taxon>
        <taxon>Dikarya</taxon>
        <taxon>Ascomycota</taxon>
        <taxon>Pezizomycotina</taxon>
        <taxon>Dothideomycetes</taxon>
        <taxon>Dothideomycetidae</taxon>
        <taxon>Cladosporiales</taxon>
        <taxon>Cladosporiaceae</taxon>
        <taxon>Cryoendolithus</taxon>
    </lineage>
</organism>
<feature type="region of interest" description="Disordered" evidence="1">
    <location>
        <begin position="83"/>
        <end position="103"/>
    </location>
</feature>
<dbReference type="InParanoid" id="A0A1V8TDQ7"/>
<keyword evidence="3" id="KW-1185">Reference proteome</keyword>
<dbReference type="STRING" id="1507870.A0A1V8TDQ7"/>
<feature type="compositionally biased region" description="Polar residues" evidence="1">
    <location>
        <begin position="283"/>
        <end position="294"/>
    </location>
</feature>
<reference evidence="3" key="1">
    <citation type="submission" date="2017-03" db="EMBL/GenBank/DDBJ databases">
        <title>Genomes of endolithic fungi from Antarctica.</title>
        <authorList>
            <person name="Coleine C."/>
            <person name="Masonjones S."/>
            <person name="Stajich J.E."/>
        </authorList>
    </citation>
    <scope>NUCLEOTIDE SEQUENCE [LARGE SCALE GENOMIC DNA]</scope>
    <source>
        <strain evidence="3">CCFEE 5527</strain>
    </source>
</reference>
<feature type="compositionally biased region" description="Low complexity" evidence="1">
    <location>
        <begin position="317"/>
        <end position="338"/>
    </location>
</feature>
<evidence type="ECO:0000313" key="3">
    <source>
        <dbReference type="Proteomes" id="UP000192596"/>
    </source>
</evidence>
<gene>
    <name evidence="2" type="ORF">B0A48_04740</name>
</gene>
<comment type="caution">
    <text evidence="2">The sequence shown here is derived from an EMBL/GenBank/DDBJ whole genome shotgun (WGS) entry which is preliminary data.</text>
</comment>
<feature type="region of interest" description="Disordered" evidence="1">
    <location>
        <begin position="32"/>
        <end position="58"/>
    </location>
</feature>
<feature type="compositionally biased region" description="Polar residues" evidence="1">
    <location>
        <begin position="407"/>
        <end position="416"/>
    </location>
</feature>
<dbReference type="EMBL" id="NAJO01000010">
    <property type="protein sequence ID" value="OQO09342.1"/>
    <property type="molecule type" value="Genomic_DNA"/>
</dbReference>
<feature type="compositionally biased region" description="Low complexity" evidence="1">
    <location>
        <begin position="362"/>
        <end position="372"/>
    </location>
</feature>
<feature type="compositionally biased region" description="Basic and acidic residues" evidence="1">
    <location>
        <begin position="32"/>
        <end position="43"/>
    </location>
</feature>